<reference evidence="2" key="1">
    <citation type="submission" date="2021-01" db="EMBL/GenBank/DDBJ databases">
        <authorList>
            <consortium name="Genoscope - CEA"/>
            <person name="William W."/>
        </authorList>
    </citation>
    <scope>NUCLEOTIDE SEQUENCE</scope>
</reference>
<gene>
    <name evidence="2" type="ORF">PSON_ATCC_30995.1.T1140024</name>
</gene>
<protein>
    <recommendedName>
        <fullName evidence="4">Transmembrane protein</fullName>
    </recommendedName>
</protein>
<keyword evidence="1" id="KW-0472">Membrane</keyword>
<name>A0A8S1QSH7_9CILI</name>
<keyword evidence="1" id="KW-1133">Transmembrane helix</keyword>
<feature type="transmembrane region" description="Helical" evidence="1">
    <location>
        <begin position="56"/>
        <end position="80"/>
    </location>
</feature>
<comment type="caution">
    <text evidence="2">The sequence shown here is derived from an EMBL/GenBank/DDBJ whole genome shotgun (WGS) entry which is preliminary data.</text>
</comment>
<dbReference type="AlphaFoldDB" id="A0A8S1QSH7"/>
<accession>A0A8S1QSH7</accession>
<sequence>MIQQVFAYKIVIKIQNLIAFVAQQIKLFAQIYKYVKIMTIKMVIVEINAKVIYKEIVYVVIIHPLFVVQMNIVMISHNLLVHVFNNVINSKTIAFVVLLIIQNVHLKLIAHLNKKEFVYNNVQTFYLQTVFVEQKQNRFVKMEKVVQIHIKIQEFVIQEVAYNNFNQIVHVVYYSCKWILF</sequence>
<evidence type="ECO:0000256" key="1">
    <source>
        <dbReference type="SAM" id="Phobius"/>
    </source>
</evidence>
<keyword evidence="1" id="KW-0812">Transmembrane</keyword>
<dbReference type="Proteomes" id="UP000692954">
    <property type="component" value="Unassembled WGS sequence"/>
</dbReference>
<evidence type="ECO:0000313" key="2">
    <source>
        <dbReference type="EMBL" id="CAD8117480.1"/>
    </source>
</evidence>
<organism evidence="2 3">
    <name type="scientific">Paramecium sonneborni</name>
    <dbReference type="NCBI Taxonomy" id="65129"/>
    <lineage>
        <taxon>Eukaryota</taxon>
        <taxon>Sar</taxon>
        <taxon>Alveolata</taxon>
        <taxon>Ciliophora</taxon>
        <taxon>Intramacronucleata</taxon>
        <taxon>Oligohymenophorea</taxon>
        <taxon>Peniculida</taxon>
        <taxon>Parameciidae</taxon>
        <taxon>Paramecium</taxon>
    </lineage>
</organism>
<evidence type="ECO:0008006" key="4">
    <source>
        <dbReference type="Google" id="ProtNLM"/>
    </source>
</evidence>
<dbReference type="EMBL" id="CAJJDN010000114">
    <property type="protein sequence ID" value="CAD8117480.1"/>
    <property type="molecule type" value="Genomic_DNA"/>
</dbReference>
<keyword evidence="3" id="KW-1185">Reference proteome</keyword>
<proteinExistence type="predicted"/>
<evidence type="ECO:0000313" key="3">
    <source>
        <dbReference type="Proteomes" id="UP000692954"/>
    </source>
</evidence>